<feature type="domain" description="Lipoyl-binding" evidence="2">
    <location>
        <begin position="42"/>
        <end position="122"/>
    </location>
</feature>
<dbReference type="InterPro" id="IPR000089">
    <property type="entry name" value="Biotin_lipoyl"/>
</dbReference>
<proteinExistence type="predicted"/>
<dbReference type="PROSITE" id="PS00188">
    <property type="entry name" value="BIOTIN"/>
    <property type="match status" value="1"/>
</dbReference>
<evidence type="ECO:0000313" key="4">
    <source>
        <dbReference type="Proteomes" id="UP000529861"/>
    </source>
</evidence>
<dbReference type="AlphaFoldDB" id="A0A7Y2PNB3"/>
<dbReference type="Pfam" id="PF00364">
    <property type="entry name" value="Biotin_lipoyl"/>
    <property type="match status" value="1"/>
</dbReference>
<reference evidence="3 4" key="1">
    <citation type="submission" date="2020-04" db="EMBL/GenBank/DDBJ databases">
        <title>Draft genome sequence of Caldanaerobacter sunterraneus. strain 1523vc isolated from Griffin hot spring, Kamchatka, Russia.</title>
        <authorList>
            <person name="Toshchakov S.V."/>
            <person name="Podosokorskaya O.A."/>
            <person name="Kublanov I.V."/>
            <person name="Korzhenkov A."/>
            <person name="Patrushev M.V."/>
        </authorList>
    </citation>
    <scope>NUCLEOTIDE SEQUENCE [LARGE SCALE GENOMIC DNA]</scope>
    <source>
        <strain evidence="3 4">1523vc</strain>
    </source>
</reference>
<dbReference type="Gene3D" id="2.40.50.100">
    <property type="match status" value="1"/>
</dbReference>
<dbReference type="PROSITE" id="PS50968">
    <property type="entry name" value="BIOTINYL_LIPOYL"/>
    <property type="match status" value="1"/>
</dbReference>
<comment type="caution">
    <text evidence="3">The sequence shown here is derived from an EMBL/GenBank/DDBJ whole genome shotgun (WGS) entry which is preliminary data.</text>
</comment>
<organism evidence="3 4">
    <name type="scientific">Caldanaerobacter subterraneus</name>
    <dbReference type="NCBI Taxonomy" id="911092"/>
    <lineage>
        <taxon>Bacteria</taxon>
        <taxon>Bacillati</taxon>
        <taxon>Bacillota</taxon>
        <taxon>Clostridia</taxon>
        <taxon>Thermoanaerobacterales</taxon>
        <taxon>Thermoanaerobacteraceae</taxon>
        <taxon>Caldanaerobacter</taxon>
    </lineage>
</organism>
<dbReference type="CDD" id="cd06850">
    <property type="entry name" value="biotinyl_domain"/>
    <property type="match status" value="1"/>
</dbReference>
<dbReference type="InterPro" id="IPR050709">
    <property type="entry name" value="Biotin_Carboxyl_Carrier/Decarb"/>
</dbReference>
<gene>
    <name evidence="3" type="ORF">HKI81_12555</name>
</gene>
<sequence>MRKFKVTVNGKTYEVEVEEIKAEEEKELSKKEEIVEVKEVPKQEEKVSTGKGSKVVSAPMPGTILDVKVREGDRVKRGDVLLILEAMKMENEIMAPEDGIVASVNVSKGASVNTGDVLVTME</sequence>
<evidence type="ECO:0000313" key="3">
    <source>
        <dbReference type="EMBL" id="NNG68003.1"/>
    </source>
</evidence>
<protein>
    <submittedName>
        <fullName evidence="3">DUF2118 domain-containing protein</fullName>
    </submittedName>
</protein>
<accession>A0A7Y2PNB3</accession>
<keyword evidence="1" id="KW-0092">Biotin</keyword>
<name>A0A7Y2PNB3_9THEO</name>
<evidence type="ECO:0000259" key="2">
    <source>
        <dbReference type="PROSITE" id="PS50968"/>
    </source>
</evidence>
<dbReference type="InterPro" id="IPR011053">
    <property type="entry name" value="Single_hybrid_motif"/>
</dbReference>
<dbReference type="EMBL" id="JABEQB010000051">
    <property type="protein sequence ID" value="NNG68003.1"/>
    <property type="molecule type" value="Genomic_DNA"/>
</dbReference>
<dbReference type="RefSeq" id="WP_022586990.1">
    <property type="nucleotide sequence ID" value="NZ_JABEQB010000051.1"/>
</dbReference>
<dbReference type="SUPFAM" id="SSF51230">
    <property type="entry name" value="Single hybrid motif"/>
    <property type="match status" value="1"/>
</dbReference>
<dbReference type="PANTHER" id="PTHR45266">
    <property type="entry name" value="OXALOACETATE DECARBOXYLASE ALPHA CHAIN"/>
    <property type="match status" value="1"/>
</dbReference>
<dbReference type="PANTHER" id="PTHR45266:SF3">
    <property type="entry name" value="OXALOACETATE DECARBOXYLASE ALPHA CHAIN"/>
    <property type="match status" value="1"/>
</dbReference>
<evidence type="ECO:0000256" key="1">
    <source>
        <dbReference type="ARBA" id="ARBA00023267"/>
    </source>
</evidence>
<dbReference type="Proteomes" id="UP000529861">
    <property type="component" value="Unassembled WGS sequence"/>
</dbReference>
<dbReference type="FunFam" id="2.40.50.100:FF:000003">
    <property type="entry name" value="Acetyl-CoA carboxylase biotin carboxyl carrier protein"/>
    <property type="match status" value="1"/>
</dbReference>
<dbReference type="InterPro" id="IPR001882">
    <property type="entry name" value="Biotin_BS"/>
</dbReference>